<proteinExistence type="predicted"/>
<comment type="caution">
    <text evidence="1">The sequence shown here is derived from an EMBL/GenBank/DDBJ whole genome shotgun (WGS) entry which is preliminary data.</text>
</comment>
<protein>
    <submittedName>
        <fullName evidence="1">34194_t:CDS:1</fullName>
    </submittedName>
</protein>
<gene>
    <name evidence="1" type="ORF">RPERSI_LOCUS20702</name>
</gene>
<feature type="non-terminal residue" evidence="1">
    <location>
        <position position="127"/>
    </location>
</feature>
<evidence type="ECO:0000313" key="2">
    <source>
        <dbReference type="Proteomes" id="UP000789920"/>
    </source>
</evidence>
<feature type="non-terminal residue" evidence="1">
    <location>
        <position position="1"/>
    </location>
</feature>
<name>A0ACA9RMC0_9GLOM</name>
<dbReference type="EMBL" id="CAJVQC010059035">
    <property type="protein sequence ID" value="CAG8799350.1"/>
    <property type="molecule type" value="Genomic_DNA"/>
</dbReference>
<reference evidence="1" key="1">
    <citation type="submission" date="2021-06" db="EMBL/GenBank/DDBJ databases">
        <authorList>
            <person name="Kallberg Y."/>
            <person name="Tangrot J."/>
            <person name="Rosling A."/>
        </authorList>
    </citation>
    <scope>NUCLEOTIDE SEQUENCE</scope>
    <source>
        <strain evidence="1">MA461A</strain>
    </source>
</reference>
<sequence>TEVSTVETPAIDSNSDFVLSEECQKQLNHKYQKHFRDNNKETNSHLFIDVSKELQYLLNTEVSIVVVETPAIDIESDSDNLLPLLTTEVPMITDLKLSNTLNSCCDKTKRYDIASDIAAIMVGNGHK</sequence>
<evidence type="ECO:0000313" key="1">
    <source>
        <dbReference type="EMBL" id="CAG8799350.1"/>
    </source>
</evidence>
<dbReference type="Proteomes" id="UP000789920">
    <property type="component" value="Unassembled WGS sequence"/>
</dbReference>
<organism evidence="1 2">
    <name type="scientific">Racocetra persica</name>
    <dbReference type="NCBI Taxonomy" id="160502"/>
    <lineage>
        <taxon>Eukaryota</taxon>
        <taxon>Fungi</taxon>
        <taxon>Fungi incertae sedis</taxon>
        <taxon>Mucoromycota</taxon>
        <taxon>Glomeromycotina</taxon>
        <taxon>Glomeromycetes</taxon>
        <taxon>Diversisporales</taxon>
        <taxon>Gigasporaceae</taxon>
        <taxon>Racocetra</taxon>
    </lineage>
</organism>
<accession>A0ACA9RMC0</accession>
<keyword evidence="2" id="KW-1185">Reference proteome</keyword>